<keyword evidence="3" id="KW-1185">Reference proteome</keyword>
<gene>
    <name evidence="2" type="ORF">VP01_515g12</name>
</gene>
<name>A0A0L6UKX4_9BASI</name>
<comment type="caution">
    <text evidence="2">The sequence shown here is derived from an EMBL/GenBank/DDBJ whole genome shotgun (WGS) entry which is preliminary data.</text>
</comment>
<organism evidence="2 3">
    <name type="scientific">Puccinia sorghi</name>
    <dbReference type="NCBI Taxonomy" id="27349"/>
    <lineage>
        <taxon>Eukaryota</taxon>
        <taxon>Fungi</taxon>
        <taxon>Dikarya</taxon>
        <taxon>Basidiomycota</taxon>
        <taxon>Pucciniomycotina</taxon>
        <taxon>Pucciniomycetes</taxon>
        <taxon>Pucciniales</taxon>
        <taxon>Pucciniaceae</taxon>
        <taxon>Puccinia</taxon>
    </lineage>
</organism>
<dbReference type="EMBL" id="LAVV01010342">
    <property type="protein sequence ID" value="KNZ49196.1"/>
    <property type="molecule type" value="Genomic_DNA"/>
</dbReference>
<protein>
    <submittedName>
        <fullName evidence="2">Uncharacterized protein</fullName>
    </submittedName>
</protein>
<evidence type="ECO:0000313" key="3">
    <source>
        <dbReference type="Proteomes" id="UP000037035"/>
    </source>
</evidence>
<proteinExistence type="predicted"/>
<evidence type="ECO:0000256" key="1">
    <source>
        <dbReference type="SAM" id="MobiDB-lite"/>
    </source>
</evidence>
<sequence>MIRAAVGRGGRARCRAAVPPGLGGRARRVPPPPSRKNWSNDTHSSPVPSGFISMLDRNELPASFPIYIDGGLPLQLLLLPSPAPLLTNKTPPVVPLSWGSQSLTVSKFSVVLTLESEMLSLLDKHCQAPASCRPRFAENPILGTTREPSSTRLFQRKSALPPACWFSQPQRLRWSTWDPSINFTAPSLVVPSSSSKRARATSMIADHNSLWFNPYLLNPDSAHSMSDFNTPEPLPQRQPDHQLYLFQQTIALTHKFARYVLPVNMTGSISACLTKHKALMLHHCDSLEFSDHSRPVLTSSLSATAPLSSTLTPPPDPLAVPMITKQANWRQKRPQSTTGRRRLSAFHGLLGILTDQ</sequence>
<dbReference type="AlphaFoldDB" id="A0A0L6UKX4"/>
<accession>A0A0L6UKX4</accession>
<dbReference type="VEuPathDB" id="FungiDB:VP01_515g12"/>
<feature type="region of interest" description="Disordered" evidence="1">
    <location>
        <begin position="15"/>
        <end position="44"/>
    </location>
</feature>
<dbReference type="Proteomes" id="UP000037035">
    <property type="component" value="Unassembled WGS sequence"/>
</dbReference>
<reference evidence="2 3" key="1">
    <citation type="submission" date="2015-08" db="EMBL/GenBank/DDBJ databases">
        <title>Next Generation Sequencing and Analysis of the Genome of Puccinia sorghi L Schw, the Causal Agent of Maize Common Rust.</title>
        <authorList>
            <person name="Rochi L."/>
            <person name="Burguener G."/>
            <person name="Darino M."/>
            <person name="Turjanski A."/>
            <person name="Kreff E."/>
            <person name="Dieguez M.J."/>
            <person name="Sacco F."/>
        </authorList>
    </citation>
    <scope>NUCLEOTIDE SEQUENCE [LARGE SCALE GENOMIC DNA]</scope>
    <source>
        <strain evidence="2 3">RO10H11247</strain>
    </source>
</reference>
<evidence type="ECO:0000313" key="2">
    <source>
        <dbReference type="EMBL" id="KNZ49196.1"/>
    </source>
</evidence>